<sequence>MPNKTFFWFFLPTGLAMMLFIGLPIISAGIQSFYSQHDQIVKEVKKCDPFGCTVSIIVDQDKTSILREEKPLGKFNGFGTYIDRNHLALEEISKFWKETNSFDEFVDQVTNLPFYKALIFTLTYCFFVTPNVLLLGFLIALSLNAVARKIRGPLIFGTILPMIVTPLVGSLVLFWMIDAEGIIGANLQNLMNDPYLSLKSSKTLTWITIIIYGIWHHSPFAFVVFYAALQTVPQEPIEAAIIDGASRFQRIRHIVLPHIYPVVTFVALISLMDNFRVFEPIIGFSAEGSAQSLSWLIYDNLVNEEVILFGSAAATSMMTIVGIAILLAPVLIRTWREFRTVR</sequence>
<evidence type="ECO:0000256" key="1">
    <source>
        <dbReference type="ARBA" id="ARBA00004651"/>
    </source>
</evidence>
<keyword evidence="6 7" id="KW-0472">Membrane</keyword>
<comment type="subcellular location">
    <subcellularLocation>
        <location evidence="1">Cell membrane</location>
        <topology evidence="1">Multi-pass membrane protein</topology>
    </subcellularLocation>
</comment>
<dbReference type="InterPro" id="IPR051393">
    <property type="entry name" value="ABC_transporter_permease"/>
</dbReference>
<feature type="domain" description="ABC transmembrane type-1" evidence="8">
    <location>
        <begin position="118"/>
        <end position="330"/>
    </location>
</feature>
<feature type="transmembrane region" description="Helical" evidence="7">
    <location>
        <begin position="7"/>
        <end position="30"/>
    </location>
</feature>
<dbReference type="GO" id="GO:0055085">
    <property type="term" value="P:transmembrane transport"/>
    <property type="evidence" value="ECO:0007669"/>
    <property type="project" value="InterPro"/>
</dbReference>
<feature type="transmembrane region" description="Helical" evidence="7">
    <location>
        <begin position="254"/>
        <end position="272"/>
    </location>
</feature>
<dbReference type="InterPro" id="IPR000515">
    <property type="entry name" value="MetI-like"/>
</dbReference>
<dbReference type="EMBL" id="UINC01006506">
    <property type="protein sequence ID" value="SVA27923.1"/>
    <property type="molecule type" value="Genomic_DNA"/>
</dbReference>
<dbReference type="Pfam" id="PF00528">
    <property type="entry name" value="BPD_transp_1"/>
    <property type="match status" value="1"/>
</dbReference>
<keyword evidence="2" id="KW-0813">Transport</keyword>
<dbReference type="PANTHER" id="PTHR30193">
    <property type="entry name" value="ABC TRANSPORTER PERMEASE PROTEIN"/>
    <property type="match status" value="1"/>
</dbReference>
<proteinExistence type="predicted"/>
<reference evidence="9" key="1">
    <citation type="submission" date="2018-05" db="EMBL/GenBank/DDBJ databases">
        <authorList>
            <person name="Lanie J.A."/>
            <person name="Ng W.-L."/>
            <person name="Kazmierczak K.M."/>
            <person name="Andrzejewski T.M."/>
            <person name="Davidsen T.M."/>
            <person name="Wayne K.J."/>
            <person name="Tettelin H."/>
            <person name="Glass J.I."/>
            <person name="Rusch D."/>
            <person name="Podicherti R."/>
            <person name="Tsui H.-C.T."/>
            <person name="Winkler M.E."/>
        </authorList>
    </citation>
    <scope>NUCLEOTIDE SEQUENCE</scope>
</reference>
<keyword evidence="5 7" id="KW-1133">Transmembrane helix</keyword>
<dbReference type="Gene3D" id="1.10.3720.10">
    <property type="entry name" value="MetI-like"/>
    <property type="match status" value="1"/>
</dbReference>
<evidence type="ECO:0000256" key="3">
    <source>
        <dbReference type="ARBA" id="ARBA00022475"/>
    </source>
</evidence>
<dbReference type="InterPro" id="IPR035906">
    <property type="entry name" value="MetI-like_sf"/>
</dbReference>
<dbReference type="CDD" id="cd06261">
    <property type="entry name" value="TM_PBP2"/>
    <property type="match status" value="1"/>
</dbReference>
<protein>
    <recommendedName>
        <fullName evidence="8">ABC transmembrane type-1 domain-containing protein</fullName>
    </recommendedName>
</protein>
<gene>
    <name evidence="9" type="ORF">METZ01_LOCUS80777</name>
</gene>
<evidence type="ECO:0000256" key="5">
    <source>
        <dbReference type="ARBA" id="ARBA00022989"/>
    </source>
</evidence>
<feature type="transmembrane region" description="Helical" evidence="7">
    <location>
        <begin position="204"/>
        <end position="229"/>
    </location>
</feature>
<keyword evidence="3" id="KW-1003">Cell membrane</keyword>
<evidence type="ECO:0000313" key="9">
    <source>
        <dbReference type="EMBL" id="SVA27923.1"/>
    </source>
</evidence>
<evidence type="ECO:0000256" key="6">
    <source>
        <dbReference type="ARBA" id="ARBA00023136"/>
    </source>
</evidence>
<dbReference type="SUPFAM" id="SSF161098">
    <property type="entry name" value="MetI-like"/>
    <property type="match status" value="1"/>
</dbReference>
<feature type="transmembrane region" description="Helical" evidence="7">
    <location>
        <begin position="153"/>
        <end position="177"/>
    </location>
</feature>
<evidence type="ECO:0000256" key="4">
    <source>
        <dbReference type="ARBA" id="ARBA00022692"/>
    </source>
</evidence>
<name>A0A381UM88_9ZZZZ</name>
<dbReference type="PANTHER" id="PTHR30193:SF37">
    <property type="entry name" value="INNER MEMBRANE ABC TRANSPORTER PERMEASE PROTEIN YCJO"/>
    <property type="match status" value="1"/>
</dbReference>
<dbReference type="PROSITE" id="PS50928">
    <property type="entry name" value="ABC_TM1"/>
    <property type="match status" value="1"/>
</dbReference>
<feature type="transmembrane region" description="Helical" evidence="7">
    <location>
        <begin position="306"/>
        <end position="332"/>
    </location>
</feature>
<dbReference type="AlphaFoldDB" id="A0A381UM88"/>
<accession>A0A381UM88</accession>
<evidence type="ECO:0000256" key="2">
    <source>
        <dbReference type="ARBA" id="ARBA00022448"/>
    </source>
</evidence>
<organism evidence="9">
    <name type="scientific">marine metagenome</name>
    <dbReference type="NCBI Taxonomy" id="408172"/>
    <lineage>
        <taxon>unclassified sequences</taxon>
        <taxon>metagenomes</taxon>
        <taxon>ecological metagenomes</taxon>
    </lineage>
</organism>
<keyword evidence="4 7" id="KW-0812">Transmembrane</keyword>
<feature type="transmembrane region" description="Helical" evidence="7">
    <location>
        <begin position="117"/>
        <end position="141"/>
    </location>
</feature>
<evidence type="ECO:0000256" key="7">
    <source>
        <dbReference type="SAM" id="Phobius"/>
    </source>
</evidence>
<dbReference type="GO" id="GO:0005886">
    <property type="term" value="C:plasma membrane"/>
    <property type="evidence" value="ECO:0007669"/>
    <property type="project" value="UniProtKB-SubCell"/>
</dbReference>
<evidence type="ECO:0000259" key="8">
    <source>
        <dbReference type="PROSITE" id="PS50928"/>
    </source>
</evidence>